<keyword evidence="3 8" id="KW-0812">Transmembrane</keyword>
<feature type="domain" description="Threonine/Serine exporter ThrE" evidence="10">
    <location>
        <begin position="319"/>
        <end position="443"/>
    </location>
</feature>
<feature type="transmembrane region" description="Helical" evidence="8">
    <location>
        <begin position="163"/>
        <end position="193"/>
    </location>
</feature>
<dbReference type="PANTHER" id="PTHR34390:SF2">
    <property type="entry name" value="SUCCINATE TRANSPORTER SUBUNIT YJJP-RELATED"/>
    <property type="match status" value="1"/>
</dbReference>
<evidence type="ECO:0000313" key="11">
    <source>
        <dbReference type="EMBL" id="MFC0222068.1"/>
    </source>
</evidence>
<dbReference type="RefSeq" id="WP_378517730.1">
    <property type="nucleotide sequence ID" value="NZ_CBCSDI010000063.1"/>
</dbReference>
<feature type="transmembrane region" description="Helical" evidence="8">
    <location>
        <begin position="387"/>
        <end position="405"/>
    </location>
</feature>
<evidence type="ECO:0000256" key="7">
    <source>
        <dbReference type="SAM" id="MobiDB-lite"/>
    </source>
</evidence>
<evidence type="ECO:0000259" key="9">
    <source>
        <dbReference type="Pfam" id="PF06738"/>
    </source>
</evidence>
<dbReference type="InterPro" id="IPR050539">
    <property type="entry name" value="ThrE_Dicarb/AminoAcid_Exp"/>
</dbReference>
<keyword evidence="2" id="KW-1003">Cell membrane</keyword>
<evidence type="ECO:0000256" key="6">
    <source>
        <dbReference type="ARBA" id="ARBA00034125"/>
    </source>
</evidence>
<evidence type="ECO:0000313" key="12">
    <source>
        <dbReference type="Proteomes" id="UP001589698"/>
    </source>
</evidence>
<evidence type="ECO:0000256" key="1">
    <source>
        <dbReference type="ARBA" id="ARBA00004651"/>
    </source>
</evidence>
<keyword evidence="4 8" id="KW-1133">Transmembrane helix</keyword>
<organism evidence="11 12">
    <name type="scientific">Nocardioides zeicaulis</name>
    <dbReference type="NCBI Taxonomy" id="1776857"/>
    <lineage>
        <taxon>Bacteria</taxon>
        <taxon>Bacillati</taxon>
        <taxon>Actinomycetota</taxon>
        <taxon>Actinomycetes</taxon>
        <taxon>Propionibacteriales</taxon>
        <taxon>Nocardioidaceae</taxon>
        <taxon>Nocardioides</taxon>
    </lineage>
</organism>
<dbReference type="Pfam" id="PF06738">
    <property type="entry name" value="ThrE"/>
    <property type="match status" value="1"/>
</dbReference>
<sequence>MDQIEQPEAAAEWARGGAREVAAAQAREEAEQRAHEEAERAREVHLTMDLCLRIGEMLLSSGAGAADVTATMRSVGDHLGLRGAEVDVTFTALSMSFQRSADEVPTLLVRHVQQRDIDYEDLTAVDHLVRDVLTDHVDLWTARTRMATIVSLGHAFPRWAVTIAWAVMAAAVGVFLGGGAVVSAVAAVAAVLIDRVQLLMSRRRLPFFYLQVAGGAIATLLAAAVAATPIEVDPSLVVTANIILLLAGIGLMGAVQDALTGFYLTSGARLIEAMMSTAGIIAGVGFGISIADGLGVPLGQLVPGKLGSISDLPAVLGGAAVSAAAFSVACYAPRRAVVPVALTTAAAALVSQVLTVGGFGRAAAAGAAAFFIGLVAYAVAGRVKVPPLVVAVPAIVPFLPGLSIYRGLTFLAEGGTVVSQGILALMTAISVAIALASGVILGEYLAQPVKREARRLENRLAGPRLVGPFRAMTRAERRAFKRSEQRPGD</sequence>
<evidence type="ECO:0000256" key="3">
    <source>
        <dbReference type="ARBA" id="ARBA00022692"/>
    </source>
</evidence>
<evidence type="ECO:0000256" key="4">
    <source>
        <dbReference type="ARBA" id="ARBA00022989"/>
    </source>
</evidence>
<name>A0ABV6DZH0_9ACTN</name>
<feature type="transmembrane region" description="Helical" evidence="8">
    <location>
        <begin position="205"/>
        <end position="230"/>
    </location>
</feature>
<feature type="region of interest" description="Disordered" evidence="7">
    <location>
        <begin position="1"/>
        <end position="28"/>
    </location>
</feature>
<comment type="subcellular location">
    <subcellularLocation>
        <location evidence="1">Cell membrane</location>
        <topology evidence="1">Multi-pass membrane protein</topology>
    </subcellularLocation>
</comment>
<dbReference type="Pfam" id="PF12821">
    <property type="entry name" value="ThrE_2"/>
    <property type="match status" value="1"/>
</dbReference>
<dbReference type="EMBL" id="JBHLXH010000001">
    <property type="protein sequence ID" value="MFC0222068.1"/>
    <property type="molecule type" value="Genomic_DNA"/>
</dbReference>
<evidence type="ECO:0000256" key="8">
    <source>
        <dbReference type="SAM" id="Phobius"/>
    </source>
</evidence>
<evidence type="ECO:0000256" key="2">
    <source>
        <dbReference type="ARBA" id="ARBA00022475"/>
    </source>
</evidence>
<evidence type="ECO:0000259" key="10">
    <source>
        <dbReference type="Pfam" id="PF12821"/>
    </source>
</evidence>
<feature type="transmembrane region" description="Helical" evidence="8">
    <location>
        <begin position="311"/>
        <end position="329"/>
    </location>
</feature>
<feature type="transmembrane region" description="Helical" evidence="8">
    <location>
        <begin position="336"/>
        <end position="356"/>
    </location>
</feature>
<feature type="domain" description="Threonine/serine exporter-like N-terminal" evidence="9">
    <location>
        <begin position="49"/>
        <end position="290"/>
    </location>
</feature>
<keyword evidence="12" id="KW-1185">Reference proteome</keyword>
<keyword evidence="5 8" id="KW-0472">Membrane</keyword>
<reference evidence="11 12" key="1">
    <citation type="submission" date="2024-09" db="EMBL/GenBank/DDBJ databases">
        <authorList>
            <person name="Sun Q."/>
            <person name="Mori K."/>
        </authorList>
    </citation>
    <scope>NUCLEOTIDE SEQUENCE [LARGE SCALE GENOMIC DNA]</scope>
    <source>
        <strain evidence="11 12">CCM 8654</strain>
    </source>
</reference>
<feature type="transmembrane region" description="Helical" evidence="8">
    <location>
        <begin position="362"/>
        <end position="380"/>
    </location>
</feature>
<feature type="transmembrane region" description="Helical" evidence="8">
    <location>
        <begin position="417"/>
        <end position="446"/>
    </location>
</feature>
<proteinExistence type="inferred from homology"/>
<feature type="transmembrane region" description="Helical" evidence="8">
    <location>
        <begin position="267"/>
        <end position="291"/>
    </location>
</feature>
<accession>A0ABV6DZH0</accession>
<gene>
    <name evidence="11" type="ORF">ACFFJG_06210</name>
</gene>
<feature type="compositionally biased region" description="Low complexity" evidence="7">
    <location>
        <begin position="8"/>
        <end position="25"/>
    </location>
</feature>
<dbReference type="Proteomes" id="UP001589698">
    <property type="component" value="Unassembled WGS sequence"/>
</dbReference>
<dbReference type="InterPro" id="IPR010619">
    <property type="entry name" value="ThrE-like_N"/>
</dbReference>
<comment type="caution">
    <text evidence="11">The sequence shown here is derived from an EMBL/GenBank/DDBJ whole genome shotgun (WGS) entry which is preliminary data.</text>
</comment>
<evidence type="ECO:0000256" key="5">
    <source>
        <dbReference type="ARBA" id="ARBA00023136"/>
    </source>
</evidence>
<feature type="transmembrane region" description="Helical" evidence="8">
    <location>
        <begin position="236"/>
        <end position="255"/>
    </location>
</feature>
<comment type="similarity">
    <text evidence="6">Belongs to the ThrE exporter (TC 2.A.79) family.</text>
</comment>
<dbReference type="PANTHER" id="PTHR34390">
    <property type="entry name" value="UPF0442 PROTEIN YJJB-RELATED"/>
    <property type="match status" value="1"/>
</dbReference>
<dbReference type="InterPro" id="IPR024528">
    <property type="entry name" value="ThrE_2"/>
</dbReference>
<protein>
    <submittedName>
        <fullName evidence="11">Threonine/serine exporter ThrE family protein</fullName>
    </submittedName>
</protein>